<reference evidence="2" key="3">
    <citation type="journal article" date="2017" name="Nature">
        <title>Genome sequence of the progenitor of the wheat D genome Aegilops tauschii.</title>
        <authorList>
            <person name="Luo M.C."/>
            <person name="Gu Y.Q."/>
            <person name="Puiu D."/>
            <person name="Wang H."/>
            <person name="Twardziok S.O."/>
            <person name="Deal K.R."/>
            <person name="Huo N."/>
            <person name="Zhu T."/>
            <person name="Wang L."/>
            <person name="Wang Y."/>
            <person name="McGuire P.E."/>
            <person name="Liu S."/>
            <person name="Long H."/>
            <person name="Ramasamy R.K."/>
            <person name="Rodriguez J.C."/>
            <person name="Van S.L."/>
            <person name="Yuan L."/>
            <person name="Wang Z."/>
            <person name="Xia Z."/>
            <person name="Xiao L."/>
            <person name="Anderson O.D."/>
            <person name="Ouyang S."/>
            <person name="Liang Y."/>
            <person name="Zimin A.V."/>
            <person name="Pertea G."/>
            <person name="Qi P."/>
            <person name="Bennetzen J.L."/>
            <person name="Dai X."/>
            <person name="Dawson M.W."/>
            <person name="Muller H.G."/>
            <person name="Kugler K."/>
            <person name="Rivarola-Duarte L."/>
            <person name="Spannagl M."/>
            <person name="Mayer K.F.X."/>
            <person name="Lu F.H."/>
            <person name="Bevan M.W."/>
            <person name="Leroy P."/>
            <person name="Li P."/>
            <person name="You F.M."/>
            <person name="Sun Q."/>
            <person name="Liu Z."/>
            <person name="Lyons E."/>
            <person name="Wicker T."/>
            <person name="Salzberg S.L."/>
            <person name="Devos K.M."/>
            <person name="Dvorak J."/>
        </authorList>
    </citation>
    <scope>NUCLEOTIDE SEQUENCE [LARGE SCALE GENOMIC DNA]</scope>
    <source>
        <strain evidence="2">cv. AL8/78</strain>
    </source>
</reference>
<reference evidence="3" key="1">
    <citation type="journal article" date="2014" name="Science">
        <title>Ancient hybridizations among the ancestral genomes of bread wheat.</title>
        <authorList>
            <consortium name="International Wheat Genome Sequencing Consortium,"/>
            <person name="Marcussen T."/>
            <person name="Sandve S.R."/>
            <person name="Heier L."/>
            <person name="Spannagl M."/>
            <person name="Pfeifer M."/>
            <person name="Jakobsen K.S."/>
            <person name="Wulff B.B."/>
            <person name="Steuernagel B."/>
            <person name="Mayer K.F."/>
            <person name="Olsen O.A."/>
        </authorList>
    </citation>
    <scope>NUCLEOTIDE SEQUENCE [LARGE SCALE GENOMIC DNA]</scope>
    <source>
        <strain evidence="3">cv. AL8/78</strain>
    </source>
</reference>
<reference evidence="2" key="5">
    <citation type="journal article" date="2021" name="G3 (Bethesda)">
        <title>Aegilops tauschii genome assembly Aet v5.0 features greater sequence contiguity and improved annotation.</title>
        <authorList>
            <person name="Wang L."/>
            <person name="Zhu T."/>
            <person name="Rodriguez J.C."/>
            <person name="Deal K.R."/>
            <person name="Dubcovsky J."/>
            <person name="McGuire P.E."/>
            <person name="Lux T."/>
            <person name="Spannagl M."/>
            <person name="Mayer K.F.X."/>
            <person name="Baldrich P."/>
            <person name="Meyers B.C."/>
            <person name="Huo N."/>
            <person name="Gu Y.Q."/>
            <person name="Zhou H."/>
            <person name="Devos K.M."/>
            <person name="Bennetzen J.L."/>
            <person name="Unver T."/>
            <person name="Budak H."/>
            <person name="Gulick P.J."/>
            <person name="Galiba G."/>
            <person name="Kalapos B."/>
            <person name="Nelson D.R."/>
            <person name="Li P."/>
            <person name="You F.M."/>
            <person name="Luo M.C."/>
            <person name="Dvorak J."/>
        </authorList>
    </citation>
    <scope>NUCLEOTIDE SEQUENCE [LARGE SCALE GENOMIC DNA]</scope>
    <source>
        <strain evidence="2">cv. AL8/78</strain>
    </source>
</reference>
<dbReference type="Proteomes" id="UP000015105">
    <property type="component" value="Chromosome 7D"/>
</dbReference>
<evidence type="ECO:0000313" key="2">
    <source>
        <dbReference type="EnsemblPlants" id="AET7Gv20180600.2"/>
    </source>
</evidence>
<reference evidence="2" key="4">
    <citation type="submission" date="2019-03" db="UniProtKB">
        <authorList>
            <consortium name="EnsemblPlants"/>
        </authorList>
    </citation>
    <scope>IDENTIFICATION</scope>
</reference>
<evidence type="ECO:0000256" key="1">
    <source>
        <dbReference type="SAM" id="Phobius"/>
    </source>
</evidence>
<dbReference type="Gramene" id="AET7Gv20180600.2">
    <property type="protein sequence ID" value="AET7Gv20180600.2"/>
    <property type="gene ID" value="AET7Gv20180600"/>
</dbReference>
<dbReference type="EnsemblPlants" id="AET7Gv20180600.2">
    <property type="protein sequence ID" value="AET7Gv20180600.2"/>
    <property type="gene ID" value="AET7Gv20180600"/>
</dbReference>
<proteinExistence type="predicted"/>
<name>A0A453QJ98_AEGTS</name>
<keyword evidence="1" id="KW-0812">Transmembrane</keyword>
<organism evidence="2 3">
    <name type="scientific">Aegilops tauschii subsp. strangulata</name>
    <name type="common">Goatgrass</name>
    <dbReference type="NCBI Taxonomy" id="200361"/>
    <lineage>
        <taxon>Eukaryota</taxon>
        <taxon>Viridiplantae</taxon>
        <taxon>Streptophyta</taxon>
        <taxon>Embryophyta</taxon>
        <taxon>Tracheophyta</taxon>
        <taxon>Spermatophyta</taxon>
        <taxon>Magnoliopsida</taxon>
        <taxon>Liliopsida</taxon>
        <taxon>Poales</taxon>
        <taxon>Poaceae</taxon>
        <taxon>BOP clade</taxon>
        <taxon>Pooideae</taxon>
        <taxon>Triticodae</taxon>
        <taxon>Triticeae</taxon>
        <taxon>Triticinae</taxon>
        <taxon>Aegilops</taxon>
    </lineage>
</organism>
<keyword evidence="1" id="KW-1133">Transmembrane helix</keyword>
<evidence type="ECO:0000313" key="3">
    <source>
        <dbReference type="Proteomes" id="UP000015105"/>
    </source>
</evidence>
<dbReference type="AlphaFoldDB" id="A0A453QJ98"/>
<keyword evidence="1" id="KW-0472">Membrane</keyword>
<feature type="transmembrane region" description="Helical" evidence="1">
    <location>
        <begin position="16"/>
        <end position="36"/>
    </location>
</feature>
<protein>
    <submittedName>
        <fullName evidence="2">Uncharacterized protein</fullName>
    </submittedName>
</protein>
<sequence length="57" mass="6506">MMTDLRYPLQGNTVPFWAVPVIGIVLPCAIFGGIYFKKKNFYDLHHGILGVFFIRCS</sequence>
<reference evidence="3" key="2">
    <citation type="journal article" date="2017" name="Nat. Plants">
        <title>The Aegilops tauschii genome reveals multiple impacts of transposons.</title>
        <authorList>
            <person name="Zhao G."/>
            <person name="Zou C."/>
            <person name="Li K."/>
            <person name="Wang K."/>
            <person name="Li T."/>
            <person name="Gao L."/>
            <person name="Zhang X."/>
            <person name="Wang H."/>
            <person name="Yang Z."/>
            <person name="Liu X."/>
            <person name="Jiang W."/>
            <person name="Mao L."/>
            <person name="Kong X."/>
            <person name="Jiao Y."/>
            <person name="Jia J."/>
        </authorList>
    </citation>
    <scope>NUCLEOTIDE SEQUENCE [LARGE SCALE GENOMIC DNA]</scope>
    <source>
        <strain evidence="3">cv. AL8/78</strain>
    </source>
</reference>
<keyword evidence="3" id="KW-1185">Reference proteome</keyword>
<accession>A0A453QJ98</accession>